<evidence type="ECO:0000313" key="5">
    <source>
        <dbReference type="EMBL" id="CAF4916426.1"/>
    </source>
</evidence>
<dbReference type="Gene3D" id="3.30.559.10">
    <property type="entry name" value="Chloramphenicol acetyltransferase-like domain"/>
    <property type="match status" value="1"/>
</dbReference>
<sequence>FRHSSVLNVTLSCDHRVIDGAVGAQWLQEFKQFLENPGSMIL</sequence>
<dbReference type="GO" id="GO:0005739">
    <property type="term" value="C:mitochondrion"/>
    <property type="evidence" value="ECO:0007669"/>
    <property type="project" value="TreeGrafter"/>
</dbReference>
<dbReference type="InterPro" id="IPR001078">
    <property type="entry name" value="2-oxoacid_DH_actylTfrase"/>
</dbReference>
<evidence type="ECO:0000256" key="1">
    <source>
        <dbReference type="ARBA" id="ARBA00001938"/>
    </source>
</evidence>
<organism evidence="5 6">
    <name type="scientific">Rotaria magnacalcarata</name>
    <dbReference type="NCBI Taxonomy" id="392030"/>
    <lineage>
        <taxon>Eukaryota</taxon>
        <taxon>Metazoa</taxon>
        <taxon>Spiralia</taxon>
        <taxon>Gnathifera</taxon>
        <taxon>Rotifera</taxon>
        <taxon>Eurotatoria</taxon>
        <taxon>Bdelloidea</taxon>
        <taxon>Philodinida</taxon>
        <taxon>Philodinidae</taxon>
        <taxon>Rotaria</taxon>
    </lineage>
</organism>
<dbReference type="InterPro" id="IPR050743">
    <property type="entry name" value="2-oxoacid_DH_E2_comp"/>
</dbReference>
<protein>
    <recommendedName>
        <fullName evidence="4">2-oxoacid dehydrogenase acyltransferase catalytic domain-containing protein</fullName>
    </recommendedName>
</protein>
<gene>
    <name evidence="5" type="ORF">SMN809_LOCUS52483</name>
</gene>
<accession>A0A8S3CI48</accession>
<proteinExistence type="predicted"/>
<feature type="non-terminal residue" evidence="5">
    <location>
        <position position="1"/>
    </location>
</feature>
<comment type="cofactor">
    <cofactor evidence="1">
        <name>(R)-lipoate</name>
        <dbReference type="ChEBI" id="CHEBI:83088"/>
    </cofactor>
</comment>
<dbReference type="Pfam" id="PF00198">
    <property type="entry name" value="2-oxoacid_dh"/>
    <property type="match status" value="1"/>
</dbReference>
<dbReference type="GO" id="GO:0031405">
    <property type="term" value="F:lipoic acid binding"/>
    <property type="evidence" value="ECO:0007669"/>
    <property type="project" value="TreeGrafter"/>
</dbReference>
<dbReference type="Proteomes" id="UP000676336">
    <property type="component" value="Unassembled WGS sequence"/>
</dbReference>
<evidence type="ECO:0000256" key="3">
    <source>
        <dbReference type="ARBA" id="ARBA00023315"/>
    </source>
</evidence>
<dbReference type="GO" id="GO:0016407">
    <property type="term" value="F:acetyltransferase activity"/>
    <property type="evidence" value="ECO:0007669"/>
    <property type="project" value="TreeGrafter"/>
</dbReference>
<comment type="caution">
    <text evidence="5">The sequence shown here is derived from an EMBL/GenBank/DDBJ whole genome shotgun (WGS) entry which is preliminary data.</text>
</comment>
<reference evidence="5" key="1">
    <citation type="submission" date="2021-02" db="EMBL/GenBank/DDBJ databases">
        <authorList>
            <person name="Nowell W R."/>
        </authorList>
    </citation>
    <scope>NUCLEOTIDE SEQUENCE</scope>
</reference>
<evidence type="ECO:0000256" key="2">
    <source>
        <dbReference type="ARBA" id="ARBA00022679"/>
    </source>
</evidence>
<dbReference type="InterPro" id="IPR023213">
    <property type="entry name" value="CAT-like_dom_sf"/>
</dbReference>
<keyword evidence="3" id="KW-0012">Acyltransferase</keyword>
<evidence type="ECO:0000313" key="6">
    <source>
        <dbReference type="Proteomes" id="UP000676336"/>
    </source>
</evidence>
<dbReference type="AlphaFoldDB" id="A0A8S3CI48"/>
<evidence type="ECO:0000259" key="4">
    <source>
        <dbReference type="Pfam" id="PF00198"/>
    </source>
</evidence>
<dbReference type="PANTHER" id="PTHR43178">
    <property type="entry name" value="DIHYDROLIPOAMIDE ACETYLTRANSFERASE COMPONENT OF PYRUVATE DEHYDROGENASE COMPLEX"/>
    <property type="match status" value="1"/>
</dbReference>
<dbReference type="EMBL" id="CAJOBI010178377">
    <property type="protein sequence ID" value="CAF4916426.1"/>
    <property type="molecule type" value="Genomic_DNA"/>
</dbReference>
<feature type="domain" description="2-oxoacid dehydrogenase acyltransferase catalytic" evidence="4">
    <location>
        <begin position="4"/>
        <end position="42"/>
    </location>
</feature>
<name>A0A8S3CI48_9BILA</name>
<keyword evidence="2" id="KW-0808">Transferase</keyword>
<dbReference type="SUPFAM" id="SSF52777">
    <property type="entry name" value="CoA-dependent acyltransferases"/>
    <property type="match status" value="1"/>
</dbReference>
<dbReference type="PANTHER" id="PTHR43178:SF5">
    <property type="entry name" value="LIPOAMIDE ACYLTRANSFERASE COMPONENT OF BRANCHED-CHAIN ALPHA-KETO ACID DEHYDROGENASE COMPLEX, MITOCHONDRIAL"/>
    <property type="match status" value="1"/>
</dbReference>